<gene>
    <name evidence="6" type="ORF">Sant_1930</name>
</gene>
<dbReference type="Pfam" id="PF03595">
    <property type="entry name" value="SLAC1"/>
    <property type="match status" value="1"/>
</dbReference>
<name>W0HWV8_9GAMM</name>
<comment type="subcellular location">
    <subcellularLocation>
        <location evidence="1">Membrane</location>
        <topology evidence="1">Multi-pass membrane protein</topology>
    </subcellularLocation>
</comment>
<dbReference type="CDD" id="cd09325">
    <property type="entry name" value="TDT_C4-dicarb_trans"/>
    <property type="match status" value="1"/>
</dbReference>
<proteinExistence type="predicted"/>
<dbReference type="PANTHER" id="PTHR37955:SF1">
    <property type="entry name" value="DEP DOMAIN-CONTAINING PROTEIN"/>
    <property type="match status" value="1"/>
</dbReference>
<dbReference type="PANTHER" id="PTHR37955">
    <property type="entry name" value="TELLURITE RESISTANCE PROTEIN TEHA"/>
    <property type="match status" value="1"/>
</dbReference>
<dbReference type="Gene3D" id="1.50.10.150">
    <property type="entry name" value="Voltage-dependent anion channel"/>
    <property type="match status" value="1"/>
</dbReference>
<feature type="transmembrane region" description="Helical" evidence="5">
    <location>
        <begin position="302"/>
        <end position="324"/>
    </location>
</feature>
<keyword evidence="4 5" id="KW-0472">Membrane</keyword>
<feature type="transmembrane region" description="Helical" evidence="5">
    <location>
        <begin position="82"/>
        <end position="106"/>
    </location>
</feature>
<dbReference type="EMBL" id="CP006569">
    <property type="protein sequence ID" value="AHF76982.1"/>
    <property type="molecule type" value="Genomic_DNA"/>
</dbReference>
<dbReference type="InterPro" id="IPR038665">
    <property type="entry name" value="Voltage-dep_anion_channel_sf"/>
</dbReference>
<feature type="transmembrane region" description="Helical" evidence="5">
    <location>
        <begin position="260"/>
        <end position="282"/>
    </location>
</feature>
<dbReference type="Proteomes" id="UP000019028">
    <property type="component" value="Chromosome"/>
</dbReference>
<feature type="transmembrane region" description="Helical" evidence="5">
    <location>
        <begin position="112"/>
        <end position="130"/>
    </location>
</feature>
<accession>W0HWV8</accession>
<feature type="transmembrane region" description="Helical" evidence="5">
    <location>
        <begin position="167"/>
        <end position="191"/>
    </location>
</feature>
<dbReference type="GO" id="GO:0005886">
    <property type="term" value="C:plasma membrane"/>
    <property type="evidence" value="ECO:0007669"/>
    <property type="project" value="TreeGrafter"/>
</dbReference>
<dbReference type="PATRIC" id="fig|1239307.3.peg.2126"/>
<evidence type="ECO:0000256" key="3">
    <source>
        <dbReference type="ARBA" id="ARBA00022989"/>
    </source>
</evidence>
<evidence type="ECO:0000313" key="6">
    <source>
        <dbReference type="EMBL" id="AHF76982.1"/>
    </source>
</evidence>
<dbReference type="InterPro" id="IPR052951">
    <property type="entry name" value="Tellurite_res_ion_channel"/>
</dbReference>
<dbReference type="HOGENOM" id="CLU_075737_1_0_6"/>
<evidence type="ECO:0000256" key="1">
    <source>
        <dbReference type="ARBA" id="ARBA00004141"/>
    </source>
</evidence>
<feature type="transmembrane region" description="Helical" evidence="5">
    <location>
        <begin position="226"/>
        <end position="248"/>
    </location>
</feature>
<evidence type="ECO:0000256" key="5">
    <source>
        <dbReference type="SAM" id="Phobius"/>
    </source>
</evidence>
<feature type="transmembrane region" description="Helical" evidence="5">
    <location>
        <begin position="203"/>
        <end position="220"/>
    </location>
</feature>
<keyword evidence="2 5" id="KW-0812">Transmembrane</keyword>
<organism evidence="6 7">
    <name type="scientific">Sodalis praecaptivus</name>
    <dbReference type="NCBI Taxonomy" id="1239307"/>
    <lineage>
        <taxon>Bacteria</taxon>
        <taxon>Pseudomonadati</taxon>
        <taxon>Pseudomonadota</taxon>
        <taxon>Gammaproteobacteria</taxon>
        <taxon>Enterobacterales</taxon>
        <taxon>Bruguierivoracaceae</taxon>
        <taxon>Sodalis</taxon>
    </lineage>
</organism>
<dbReference type="InterPro" id="IPR004695">
    <property type="entry name" value="SLAC1/Mae1/Ssu1/TehA"/>
</dbReference>
<dbReference type="AlphaFoldDB" id="W0HWV8"/>
<reference evidence="6 7" key="1">
    <citation type="journal article" date="2014" name="Genome Biol. Evol.">
        <title>Genome degeneration and adaptation in a nascent stage of symbiosis.</title>
        <authorList>
            <person name="Oakeson K.F."/>
            <person name="Gil R."/>
            <person name="Clayton A.L."/>
            <person name="Dunn D.M."/>
            <person name="von Niederhausern A.C."/>
            <person name="Hamil C."/>
            <person name="Aoyagi A."/>
            <person name="Duval B."/>
            <person name="Baca A."/>
            <person name="Silva F.J."/>
            <person name="Vallier A."/>
            <person name="Jackson D.G."/>
            <person name="Latorre A."/>
            <person name="Weiss R.B."/>
            <person name="Heddi A."/>
            <person name="Moya A."/>
            <person name="Dale C."/>
        </authorList>
    </citation>
    <scope>NUCLEOTIDE SEQUENCE [LARGE SCALE GENOMIC DNA]</scope>
    <source>
        <strain evidence="6 7">HS1</strain>
    </source>
</reference>
<evidence type="ECO:0000313" key="7">
    <source>
        <dbReference type="Proteomes" id="UP000019028"/>
    </source>
</evidence>
<feature type="transmembrane region" description="Helical" evidence="5">
    <location>
        <begin position="142"/>
        <end position="161"/>
    </location>
</feature>
<protein>
    <submittedName>
        <fullName evidence="6">Putative tellurite resistance protein</fullName>
    </submittedName>
</protein>
<feature type="transmembrane region" description="Helical" evidence="5">
    <location>
        <begin position="21"/>
        <end position="43"/>
    </location>
</feature>
<evidence type="ECO:0000256" key="2">
    <source>
        <dbReference type="ARBA" id="ARBA00022692"/>
    </source>
</evidence>
<dbReference type="GO" id="GO:0046583">
    <property type="term" value="F:monoatomic cation efflux transmembrane transporter activity"/>
    <property type="evidence" value="ECO:0007669"/>
    <property type="project" value="TreeGrafter"/>
</dbReference>
<keyword evidence="7" id="KW-1185">Reference proteome</keyword>
<evidence type="ECO:0000256" key="4">
    <source>
        <dbReference type="ARBA" id="ARBA00023136"/>
    </source>
</evidence>
<keyword evidence="3 5" id="KW-1133">Transmembrane helix</keyword>
<sequence length="330" mass="35300">MSILCWRTCMSKQLTTSLLRLPTPTAGLALGIASLGACLEYTLPLHGAGQHGGALIATILLLALTAKFCCHPIRLAQDLQHAVIGSVVPTYAMGWMLVAKALAPIWPLGGQGLWLLAVAIHLCFLGIFIWHRSRHFRLAHMVPAWFVPPVGIIVADVAFPGGALAPLAHILLLGGMVSYAVMLPLMLYRFIFRPEIANSAKPTIAIMAAPASLSLAGYLSVTAQPSLLLCAILLGIALSMTLLIYLALPRLLRLPFTPGFAAFTFPLAIGATALYKLAHSLAAYPMAENYVRQITYLADIEVTIATLVVGYVALRFVLSCLPCVREPADA</sequence>
<feature type="transmembrane region" description="Helical" evidence="5">
    <location>
        <begin position="49"/>
        <end position="70"/>
    </location>
</feature>
<dbReference type="KEGG" id="sod:Sant_1930"/>